<dbReference type="AlphaFoldDB" id="A0A7S9QBK9"/>
<proteinExistence type="predicted"/>
<dbReference type="RefSeq" id="WP_196101646.1">
    <property type="nucleotide sequence ID" value="NZ_CP064942.1"/>
</dbReference>
<evidence type="ECO:0000313" key="2">
    <source>
        <dbReference type="Proteomes" id="UP000594800"/>
    </source>
</evidence>
<sequence length="280" mass="31446">MAYRIEGITYPDRIADILDDRVLLDLLKAETKDTRGVANMLRFLTSPPKPGDAYDLYLGPNASHRIDLSRSIATQVRDLAEGGEPGQWVSLLRTVTTQVERAFDDTHIPAFFKSRRFLDHHNGKARAKAKKTTLAPRKVADTLGVRSTAAVEELMIAVNLGRDREADQLARKLIQSERLNIDRKKLLAALRRGKIPADGLAPDKVEVTAPKLRKCGFEKAADTKLQEAVTEFAQACLAQDKILIRIAYKKIRKIEPAKEKIRDQADSNAMIKVMRQHKVF</sequence>
<organism evidence="1 2">
    <name type="scientific">Pontivivens ytuae</name>
    <dbReference type="NCBI Taxonomy" id="2789856"/>
    <lineage>
        <taxon>Bacteria</taxon>
        <taxon>Pseudomonadati</taxon>
        <taxon>Pseudomonadota</taxon>
        <taxon>Alphaproteobacteria</taxon>
        <taxon>Rhodobacterales</taxon>
        <taxon>Paracoccaceae</taxon>
        <taxon>Pontivivens</taxon>
    </lineage>
</organism>
<reference evidence="1 2" key="1">
    <citation type="submission" date="2020-11" db="EMBL/GenBank/DDBJ databases">
        <title>Description of Pontivivens ytuae sp. nov. isolated from deep sea sediment of Mariana Trench.</title>
        <authorList>
            <person name="Wang Z."/>
            <person name="Sun Q.-L."/>
            <person name="Xu X.-D."/>
            <person name="Tang Y.-Z."/>
            <person name="Zhang J."/>
        </authorList>
    </citation>
    <scope>NUCLEOTIDE SEQUENCE [LARGE SCALE GENOMIC DNA]</scope>
    <source>
        <strain evidence="1 2">MT2928</strain>
    </source>
</reference>
<keyword evidence="2" id="KW-1185">Reference proteome</keyword>
<accession>A0A7S9QBK9</accession>
<evidence type="ECO:0000313" key="1">
    <source>
        <dbReference type="EMBL" id="QPH52432.1"/>
    </source>
</evidence>
<dbReference type="KEGG" id="poz:I0K15_11405"/>
<dbReference type="Proteomes" id="UP000594800">
    <property type="component" value="Chromosome"/>
</dbReference>
<protein>
    <submittedName>
        <fullName evidence="1">Uncharacterized protein</fullName>
    </submittedName>
</protein>
<name>A0A7S9QBK9_9RHOB</name>
<dbReference type="EMBL" id="CP064942">
    <property type="protein sequence ID" value="QPH52432.1"/>
    <property type="molecule type" value="Genomic_DNA"/>
</dbReference>
<gene>
    <name evidence="1" type="ORF">I0K15_11405</name>
</gene>